<dbReference type="RefSeq" id="WP_227172954.1">
    <property type="nucleotide sequence ID" value="NZ_JAWIIJ010000008.1"/>
</dbReference>
<name>A0ABU3VZ53_9GAMM</name>
<gene>
    <name evidence="6" type="ORF">RYS15_12795</name>
</gene>
<evidence type="ECO:0000313" key="6">
    <source>
        <dbReference type="EMBL" id="MDV2079564.1"/>
    </source>
</evidence>
<accession>A0ABU3VZ53</accession>
<dbReference type="PROSITE" id="PS50931">
    <property type="entry name" value="HTH_LYSR"/>
    <property type="match status" value="1"/>
</dbReference>
<evidence type="ECO:0000256" key="4">
    <source>
        <dbReference type="ARBA" id="ARBA00023163"/>
    </source>
</evidence>
<evidence type="ECO:0000259" key="5">
    <source>
        <dbReference type="PROSITE" id="PS50931"/>
    </source>
</evidence>
<evidence type="ECO:0000256" key="3">
    <source>
        <dbReference type="ARBA" id="ARBA00023125"/>
    </source>
</evidence>
<feature type="domain" description="HTH lysR-type" evidence="5">
    <location>
        <begin position="1"/>
        <end position="58"/>
    </location>
</feature>
<keyword evidence="7" id="KW-1185">Reference proteome</keyword>
<dbReference type="InterPro" id="IPR000847">
    <property type="entry name" value="LysR_HTH_N"/>
</dbReference>
<organism evidence="6 7">
    <name type="scientific">Marinobacter xestospongiae</name>
    <dbReference type="NCBI Taxonomy" id="994319"/>
    <lineage>
        <taxon>Bacteria</taxon>
        <taxon>Pseudomonadati</taxon>
        <taxon>Pseudomonadota</taxon>
        <taxon>Gammaproteobacteria</taxon>
        <taxon>Pseudomonadales</taxon>
        <taxon>Marinobacteraceae</taxon>
        <taxon>Marinobacter</taxon>
    </lineage>
</organism>
<dbReference type="PRINTS" id="PR00039">
    <property type="entry name" value="HTHLYSR"/>
</dbReference>
<keyword evidence="2" id="KW-0805">Transcription regulation</keyword>
<sequence length="279" mass="31793">MDTELARTFLVVVEVGSFMQAAERLSVSQTTVTARIKTLEAQLGRTLFDRGRHGALLTLEGRRFERHAQALIQVWERAQHEVNMAPEQRQMLAVGGEQSLWSPLLLNWLVWMRQHHPDIGLRTHVEEPASLLDKVERGLLDFAVMYSPLYHPDLATELLQQERLIMVSTEPEGAISAPDRYVYVDWGDEFSRRHDQAFPTLRRSNVFVGLGPLALSFILQAGGAGYFRERAVRPYLARGELHRVPLAPEFPYPSYVVWSRERQPDGLVEAIDGLRSVLD</sequence>
<keyword evidence="3" id="KW-0238">DNA-binding</keyword>
<dbReference type="InterPro" id="IPR005119">
    <property type="entry name" value="LysR_subst-bd"/>
</dbReference>
<keyword evidence="4" id="KW-0804">Transcription</keyword>
<dbReference type="EMBL" id="JAWIIJ010000008">
    <property type="protein sequence ID" value="MDV2079564.1"/>
    <property type="molecule type" value="Genomic_DNA"/>
</dbReference>
<dbReference type="InterPro" id="IPR036390">
    <property type="entry name" value="WH_DNA-bd_sf"/>
</dbReference>
<reference evidence="6 7" key="1">
    <citation type="submission" date="2023-10" db="EMBL/GenBank/DDBJ databases">
        <title>Characteristics and mechanism of a salt-tolerant marine origin heterotrophic nitrifying- aerobic denitrifying bacteria Marinobacter xestospongiae HN1.</title>
        <authorList>
            <person name="Qi R."/>
        </authorList>
    </citation>
    <scope>NUCLEOTIDE SEQUENCE [LARGE SCALE GENOMIC DNA]</scope>
    <source>
        <strain evidence="6 7">HN1</strain>
    </source>
</reference>
<dbReference type="InterPro" id="IPR036388">
    <property type="entry name" value="WH-like_DNA-bd_sf"/>
</dbReference>
<protein>
    <submittedName>
        <fullName evidence="6">LysR family transcriptional regulator</fullName>
    </submittedName>
</protein>
<dbReference type="SUPFAM" id="SSF53850">
    <property type="entry name" value="Periplasmic binding protein-like II"/>
    <property type="match status" value="1"/>
</dbReference>
<dbReference type="Pfam" id="PF00126">
    <property type="entry name" value="HTH_1"/>
    <property type="match status" value="1"/>
</dbReference>
<proteinExistence type="inferred from homology"/>
<evidence type="ECO:0000256" key="2">
    <source>
        <dbReference type="ARBA" id="ARBA00023015"/>
    </source>
</evidence>
<comment type="similarity">
    <text evidence="1">Belongs to the LysR transcriptional regulatory family.</text>
</comment>
<dbReference type="PANTHER" id="PTHR30579">
    <property type="entry name" value="TRANSCRIPTIONAL REGULATOR"/>
    <property type="match status" value="1"/>
</dbReference>
<dbReference type="Pfam" id="PF03466">
    <property type="entry name" value="LysR_substrate"/>
    <property type="match status" value="1"/>
</dbReference>
<dbReference type="PANTHER" id="PTHR30579:SF8">
    <property type="entry name" value="HTH-TYPE TRANSCRIPTIONAL REGULATOR HDFR"/>
    <property type="match status" value="1"/>
</dbReference>
<dbReference type="Gene3D" id="1.10.10.10">
    <property type="entry name" value="Winged helix-like DNA-binding domain superfamily/Winged helix DNA-binding domain"/>
    <property type="match status" value="1"/>
</dbReference>
<dbReference type="InterPro" id="IPR050176">
    <property type="entry name" value="LTTR"/>
</dbReference>
<dbReference type="SUPFAM" id="SSF46785">
    <property type="entry name" value="Winged helix' DNA-binding domain"/>
    <property type="match status" value="1"/>
</dbReference>
<dbReference type="Proteomes" id="UP001269819">
    <property type="component" value="Unassembled WGS sequence"/>
</dbReference>
<evidence type="ECO:0000313" key="7">
    <source>
        <dbReference type="Proteomes" id="UP001269819"/>
    </source>
</evidence>
<comment type="caution">
    <text evidence="6">The sequence shown here is derived from an EMBL/GenBank/DDBJ whole genome shotgun (WGS) entry which is preliminary data.</text>
</comment>
<dbReference type="Gene3D" id="3.40.190.290">
    <property type="match status" value="1"/>
</dbReference>
<evidence type="ECO:0000256" key="1">
    <source>
        <dbReference type="ARBA" id="ARBA00009437"/>
    </source>
</evidence>